<feature type="domain" description="Dihydroxy-acid/6-phosphogluconate dehydratase C-terminal" evidence="8">
    <location>
        <begin position="380"/>
        <end position="574"/>
    </location>
</feature>
<keyword evidence="3" id="KW-0408">Iron</keyword>
<evidence type="ECO:0000256" key="3">
    <source>
        <dbReference type="ARBA" id="ARBA00023004"/>
    </source>
</evidence>
<evidence type="ECO:0000256" key="1">
    <source>
        <dbReference type="ARBA" id="ARBA00006486"/>
    </source>
</evidence>
<dbReference type="PANTHER" id="PTHR43183:SF2">
    <property type="entry name" value="DIHYDROXY-ACID DEHYDRATASE"/>
    <property type="match status" value="1"/>
</dbReference>
<comment type="similarity">
    <text evidence="1">Belongs to the IlvD/Edd family.</text>
</comment>
<dbReference type="NCBIfam" id="NF004784">
    <property type="entry name" value="PRK06131.1"/>
    <property type="match status" value="1"/>
</dbReference>
<dbReference type="PANTHER" id="PTHR43183">
    <property type="entry name" value="HYPOTHETICAL DIHYDROXYACID DEHYDRATASE (EUROFUNG)-RELATED"/>
    <property type="match status" value="1"/>
</dbReference>
<dbReference type="NCBIfam" id="NF009560">
    <property type="entry name" value="PRK13017.1"/>
    <property type="match status" value="1"/>
</dbReference>
<dbReference type="GO" id="GO:0046872">
    <property type="term" value="F:metal ion binding"/>
    <property type="evidence" value="ECO:0007669"/>
    <property type="project" value="UniProtKB-KW"/>
</dbReference>
<dbReference type="EMBL" id="SJPT01000021">
    <property type="protein sequence ID" value="TWU10073.1"/>
    <property type="molecule type" value="Genomic_DNA"/>
</dbReference>
<dbReference type="Proteomes" id="UP000316304">
    <property type="component" value="Unassembled WGS sequence"/>
</dbReference>
<dbReference type="PROSITE" id="PS00886">
    <property type="entry name" value="ILVD_EDD_1"/>
    <property type="match status" value="1"/>
</dbReference>
<dbReference type="GO" id="GO:0050020">
    <property type="term" value="F:L-arabinonate dehydratase activity"/>
    <property type="evidence" value="ECO:0007669"/>
    <property type="project" value="UniProtKB-EC"/>
</dbReference>
<evidence type="ECO:0000256" key="6">
    <source>
        <dbReference type="SAM" id="MobiDB-lite"/>
    </source>
</evidence>
<evidence type="ECO:0000259" key="8">
    <source>
        <dbReference type="Pfam" id="PF24877"/>
    </source>
</evidence>
<dbReference type="Gene3D" id="3.50.30.80">
    <property type="entry name" value="IlvD/EDD C-terminal domain-like"/>
    <property type="match status" value="1"/>
</dbReference>
<dbReference type="SUPFAM" id="SSF52016">
    <property type="entry name" value="LeuD/IlvD-like"/>
    <property type="match status" value="1"/>
</dbReference>
<feature type="region of interest" description="Disordered" evidence="6">
    <location>
        <begin position="1"/>
        <end position="28"/>
    </location>
</feature>
<dbReference type="InterPro" id="IPR052352">
    <property type="entry name" value="Sugar_Degrad_Dehydratases"/>
</dbReference>
<evidence type="ECO:0000256" key="2">
    <source>
        <dbReference type="ARBA" id="ARBA00022723"/>
    </source>
</evidence>
<name>A0A5C6BD90_9BACT</name>
<dbReference type="SUPFAM" id="SSF143975">
    <property type="entry name" value="IlvD/EDD N-terminal domain-like"/>
    <property type="match status" value="1"/>
</dbReference>
<sequence length="591" mass="63928">MTTNPNSASGASPSSDTNQARDPHTLRSSRWFAPDDMRSFGHRSRLKGMGFDDIDYEGRPVVAILNTWSDLNTCHSHFRNRADEVRRGILQSGGFPVEVPVMSLGEMMMKPTTMLYRNLLAMEVEEVLRCHPIDAAVLMGGCDKTVPAMLMGAISADIPSVFLPAGPMLKARWKEATLGSGSDVWKYWDERLAGNLCDRDWNCIENCIAPSAGTCMTMGTASTMACVAEALGFTLGGAANVPAVVAEHSRLAVATGRQAVEMAWEKRTPSSFLTERSIVNGVITSLAIGGSTNAIVHLIAIAGRLGIELTLERFDELSRITPVLGNLRPAGQYLMEDFYHAGGLRALLKELGELVDTSCQTISGVSLGQQIAEAEVIDNDVIRSRENPLAVVGGTSVLRGNLAPSGCVIKALAAEPRLQRHRGVAVVFDNYAEMKAQIHDPELEVTADSVLILRSAGPLGAPGFPEWGMLPIPQKLLQEGVRDMVRISDARMSGTSYGTCVLHIAPESAAGGPLALVQTGDEIEIDIPGRRIHWHVSDAEIARREQQQPEPKPLADRGYLHLYAKHVMQADKGCDFDFLVGRTPGAEPDIF</sequence>
<dbReference type="InterPro" id="IPR056740">
    <property type="entry name" value="ILV_EDD_C"/>
</dbReference>
<evidence type="ECO:0000313" key="10">
    <source>
        <dbReference type="Proteomes" id="UP000316304"/>
    </source>
</evidence>
<keyword evidence="2" id="KW-0479">Metal-binding</keyword>
<keyword evidence="10" id="KW-1185">Reference proteome</keyword>
<evidence type="ECO:0000259" key="7">
    <source>
        <dbReference type="Pfam" id="PF00920"/>
    </source>
</evidence>
<dbReference type="Pfam" id="PF00920">
    <property type="entry name" value="ILVD_EDD_N"/>
    <property type="match status" value="1"/>
</dbReference>
<dbReference type="EC" id="4.2.1.25" evidence="9"/>
<dbReference type="InterPro" id="IPR000581">
    <property type="entry name" value="ILV_EDD_N"/>
</dbReference>
<dbReference type="GO" id="GO:0051536">
    <property type="term" value="F:iron-sulfur cluster binding"/>
    <property type="evidence" value="ECO:0007669"/>
    <property type="project" value="UniProtKB-KW"/>
</dbReference>
<dbReference type="InterPro" id="IPR020558">
    <property type="entry name" value="DiOHA_6PGluconate_deHydtase_CS"/>
</dbReference>
<dbReference type="AlphaFoldDB" id="A0A5C6BD90"/>
<gene>
    <name evidence="9" type="primary">araC</name>
    <name evidence="9" type="ORF">Pla52o_57770</name>
</gene>
<dbReference type="FunFam" id="3.50.30.80:FF:000001">
    <property type="entry name" value="Dihydroxy-acid dehydratase"/>
    <property type="match status" value="1"/>
</dbReference>
<dbReference type="InterPro" id="IPR037237">
    <property type="entry name" value="IlvD/EDD_N"/>
</dbReference>
<feature type="compositionally biased region" description="Low complexity" evidence="6">
    <location>
        <begin position="1"/>
        <end position="15"/>
    </location>
</feature>
<comment type="caution">
    <text evidence="9">The sequence shown here is derived from an EMBL/GenBank/DDBJ whole genome shotgun (WGS) entry which is preliminary data.</text>
</comment>
<accession>A0A5C6BD90</accession>
<evidence type="ECO:0000313" key="9">
    <source>
        <dbReference type="EMBL" id="TWU10073.1"/>
    </source>
</evidence>
<dbReference type="RefSeq" id="WP_146597627.1">
    <property type="nucleotide sequence ID" value="NZ_SJPT01000021.1"/>
</dbReference>
<evidence type="ECO:0000256" key="5">
    <source>
        <dbReference type="ARBA" id="ARBA00023239"/>
    </source>
</evidence>
<dbReference type="NCBIfam" id="NF009559">
    <property type="entry name" value="PRK13016.1"/>
    <property type="match status" value="1"/>
</dbReference>
<evidence type="ECO:0000256" key="4">
    <source>
        <dbReference type="ARBA" id="ARBA00023014"/>
    </source>
</evidence>
<keyword evidence="4" id="KW-0411">Iron-sulfur</keyword>
<dbReference type="InterPro" id="IPR042096">
    <property type="entry name" value="Dihydro-acid_dehy_C"/>
</dbReference>
<proteinExistence type="inferred from homology"/>
<protein>
    <submittedName>
        <fullName evidence="9">L-arabonate dehydratase</fullName>
        <ecNumber evidence="9">4.2.1.25</ecNumber>
    </submittedName>
</protein>
<dbReference type="OrthoDB" id="9807077at2"/>
<feature type="domain" description="Dihydroxy-acid/6-phosphogluconate dehydratase N-terminal" evidence="7">
    <location>
        <begin position="59"/>
        <end position="369"/>
    </location>
</feature>
<dbReference type="Pfam" id="PF24877">
    <property type="entry name" value="ILV_EDD_C"/>
    <property type="match status" value="1"/>
</dbReference>
<reference evidence="9 10" key="1">
    <citation type="submission" date="2019-02" db="EMBL/GenBank/DDBJ databases">
        <title>Deep-cultivation of Planctomycetes and their phenomic and genomic characterization uncovers novel biology.</title>
        <authorList>
            <person name="Wiegand S."/>
            <person name="Jogler M."/>
            <person name="Boedeker C."/>
            <person name="Pinto D."/>
            <person name="Vollmers J."/>
            <person name="Rivas-Marin E."/>
            <person name="Kohn T."/>
            <person name="Peeters S.H."/>
            <person name="Heuer A."/>
            <person name="Rast P."/>
            <person name="Oberbeckmann S."/>
            <person name="Bunk B."/>
            <person name="Jeske O."/>
            <person name="Meyerdierks A."/>
            <person name="Storesund J.E."/>
            <person name="Kallscheuer N."/>
            <person name="Luecker S."/>
            <person name="Lage O.M."/>
            <person name="Pohl T."/>
            <person name="Merkel B.J."/>
            <person name="Hornburger P."/>
            <person name="Mueller R.-W."/>
            <person name="Bruemmer F."/>
            <person name="Labrenz M."/>
            <person name="Spormann A.M."/>
            <person name="Op Den Camp H."/>
            <person name="Overmann J."/>
            <person name="Amann R."/>
            <person name="Jetten M.S.M."/>
            <person name="Mascher T."/>
            <person name="Medema M.H."/>
            <person name="Devos D.P."/>
            <person name="Kaster A.-K."/>
            <person name="Ovreas L."/>
            <person name="Rohde M."/>
            <person name="Galperin M.Y."/>
            <person name="Jogler C."/>
        </authorList>
    </citation>
    <scope>NUCLEOTIDE SEQUENCE [LARGE SCALE GENOMIC DNA]</scope>
    <source>
        <strain evidence="9 10">Pla52o</strain>
    </source>
</reference>
<keyword evidence="5 9" id="KW-0456">Lyase</keyword>
<organism evidence="9 10">
    <name type="scientific">Novipirellula galeiformis</name>
    <dbReference type="NCBI Taxonomy" id="2528004"/>
    <lineage>
        <taxon>Bacteria</taxon>
        <taxon>Pseudomonadati</taxon>
        <taxon>Planctomycetota</taxon>
        <taxon>Planctomycetia</taxon>
        <taxon>Pirellulales</taxon>
        <taxon>Pirellulaceae</taxon>
        <taxon>Novipirellula</taxon>
    </lineage>
</organism>